<dbReference type="PANTHER" id="PTHR30457">
    <property type="entry name" value="5'-NUCLEOTIDASE SURE"/>
    <property type="match status" value="1"/>
</dbReference>
<dbReference type="Gene3D" id="3.40.1210.10">
    <property type="entry name" value="Survival protein SurE-like phosphatase/nucleotidase"/>
    <property type="match status" value="1"/>
</dbReference>
<dbReference type="InterPro" id="IPR030048">
    <property type="entry name" value="SurE"/>
</dbReference>
<comment type="catalytic activity">
    <reaction evidence="1 7">
        <text>a ribonucleoside 5'-phosphate + H2O = a ribonucleoside + phosphate</text>
        <dbReference type="Rhea" id="RHEA:12484"/>
        <dbReference type="ChEBI" id="CHEBI:15377"/>
        <dbReference type="ChEBI" id="CHEBI:18254"/>
        <dbReference type="ChEBI" id="CHEBI:43474"/>
        <dbReference type="ChEBI" id="CHEBI:58043"/>
        <dbReference type="EC" id="3.1.3.5"/>
    </reaction>
</comment>
<dbReference type="GO" id="GO:0000166">
    <property type="term" value="F:nucleotide binding"/>
    <property type="evidence" value="ECO:0007669"/>
    <property type="project" value="UniProtKB-KW"/>
</dbReference>
<dbReference type="InterPro" id="IPR002828">
    <property type="entry name" value="SurE-like_Pase/nucleotidase"/>
</dbReference>
<evidence type="ECO:0000256" key="1">
    <source>
        <dbReference type="ARBA" id="ARBA00000815"/>
    </source>
</evidence>
<dbReference type="GO" id="GO:0004309">
    <property type="term" value="F:exopolyphosphatase activity"/>
    <property type="evidence" value="ECO:0007669"/>
    <property type="project" value="TreeGrafter"/>
</dbReference>
<dbReference type="GO" id="GO:0008254">
    <property type="term" value="F:3'-nucleotidase activity"/>
    <property type="evidence" value="ECO:0007669"/>
    <property type="project" value="TreeGrafter"/>
</dbReference>
<evidence type="ECO:0000256" key="5">
    <source>
        <dbReference type="ARBA" id="ARBA00022741"/>
    </source>
</evidence>
<dbReference type="Pfam" id="PF01975">
    <property type="entry name" value="SurE"/>
    <property type="match status" value="1"/>
</dbReference>
<keyword evidence="3 7" id="KW-0963">Cytoplasm</keyword>
<keyword evidence="6 7" id="KW-0378">Hydrolase</keyword>
<comment type="caution">
    <text evidence="9">The sequence shown here is derived from an EMBL/GenBank/DDBJ whole genome shotgun (WGS) entry which is preliminary data.</text>
</comment>
<feature type="binding site" evidence="7">
    <location>
        <position position="45"/>
    </location>
    <ligand>
        <name>a divalent metal cation</name>
        <dbReference type="ChEBI" id="CHEBI:60240"/>
    </ligand>
</feature>
<evidence type="ECO:0000256" key="6">
    <source>
        <dbReference type="ARBA" id="ARBA00022801"/>
    </source>
</evidence>
<dbReference type="GO" id="GO:0008253">
    <property type="term" value="F:5'-nucleotidase activity"/>
    <property type="evidence" value="ECO:0007669"/>
    <property type="project" value="UniProtKB-UniRule"/>
</dbReference>
<keyword evidence="4 7" id="KW-0479">Metal-binding</keyword>
<accession>A0A2S9YQJ0</accession>
<reference evidence="9 10" key="1">
    <citation type="submission" date="2018-03" db="EMBL/GenBank/DDBJ databases">
        <title>Draft Genome Sequences of the Obligatory Marine Myxobacteria Enhygromyxa salina SWB007.</title>
        <authorList>
            <person name="Poehlein A."/>
            <person name="Moghaddam J.A."/>
            <person name="Harms H."/>
            <person name="Alanjari M."/>
            <person name="Koenig G.M."/>
            <person name="Daniel R."/>
            <person name="Schaeberle T.F."/>
        </authorList>
    </citation>
    <scope>NUCLEOTIDE SEQUENCE [LARGE SCALE GENOMIC DNA]</scope>
    <source>
        <strain evidence="9 10">SWB007</strain>
    </source>
</reference>
<feature type="domain" description="Survival protein SurE-like phosphatase/nucleotidase" evidence="8">
    <location>
        <begin position="9"/>
        <end position="189"/>
    </location>
</feature>
<dbReference type="GO" id="GO:0005737">
    <property type="term" value="C:cytoplasm"/>
    <property type="evidence" value="ECO:0007669"/>
    <property type="project" value="UniProtKB-SubCell"/>
</dbReference>
<feature type="binding site" evidence="7">
    <location>
        <position position="14"/>
    </location>
    <ligand>
        <name>a divalent metal cation</name>
        <dbReference type="ChEBI" id="CHEBI:60240"/>
    </ligand>
</feature>
<dbReference type="InterPro" id="IPR036523">
    <property type="entry name" value="SurE-like_sf"/>
</dbReference>
<protein>
    <recommendedName>
        <fullName evidence="7">5'-nucleotidase SurE</fullName>
        <ecNumber evidence="7">3.1.3.5</ecNumber>
    </recommendedName>
    <alternativeName>
        <fullName evidence="7">Nucleoside 5'-monophosphate phosphohydrolase</fullName>
    </alternativeName>
</protein>
<proteinExistence type="inferred from homology"/>
<dbReference type="AlphaFoldDB" id="A0A2S9YQJ0"/>
<comment type="function">
    <text evidence="7">Nucleotidase that shows phosphatase activity on nucleoside 5'-monophosphates.</text>
</comment>
<organism evidence="9 10">
    <name type="scientific">Enhygromyxa salina</name>
    <dbReference type="NCBI Taxonomy" id="215803"/>
    <lineage>
        <taxon>Bacteria</taxon>
        <taxon>Pseudomonadati</taxon>
        <taxon>Myxococcota</taxon>
        <taxon>Polyangia</taxon>
        <taxon>Nannocystales</taxon>
        <taxon>Nannocystaceae</taxon>
        <taxon>Enhygromyxa</taxon>
    </lineage>
</organism>
<dbReference type="OrthoDB" id="9780815at2"/>
<dbReference type="PANTHER" id="PTHR30457:SF12">
    <property type="entry name" value="5'_3'-NUCLEOTIDASE SURE"/>
    <property type="match status" value="1"/>
</dbReference>
<dbReference type="SUPFAM" id="SSF64167">
    <property type="entry name" value="SurE-like"/>
    <property type="match status" value="1"/>
</dbReference>
<dbReference type="GO" id="GO:0046872">
    <property type="term" value="F:metal ion binding"/>
    <property type="evidence" value="ECO:0007669"/>
    <property type="project" value="UniProtKB-UniRule"/>
</dbReference>
<feature type="binding site" evidence="7">
    <location>
        <position position="15"/>
    </location>
    <ligand>
        <name>a divalent metal cation</name>
        <dbReference type="ChEBI" id="CHEBI:60240"/>
    </ligand>
</feature>
<evidence type="ECO:0000256" key="4">
    <source>
        <dbReference type="ARBA" id="ARBA00022723"/>
    </source>
</evidence>
<comment type="cofactor">
    <cofactor evidence="7">
        <name>a divalent metal cation</name>
        <dbReference type="ChEBI" id="CHEBI:60240"/>
    </cofactor>
    <text evidence="7">Binds 1 divalent metal cation per subunit.</text>
</comment>
<evidence type="ECO:0000256" key="3">
    <source>
        <dbReference type="ARBA" id="ARBA00022490"/>
    </source>
</evidence>
<comment type="similarity">
    <text evidence="2 7">Belongs to the SurE nucleotidase family.</text>
</comment>
<evidence type="ECO:0000313" key="10">
    <source>
        <dbReference type="Proteomes" id="UP000238823"/>
    </source>
</evidence>
<evidence type="ECO:0000256" key="7">
    <source>
        <dbReference type="HAMAP-Rule" id="MF_00060"/>
    </source>
</evidence>
<evidence type="ECO:0000259" key="8">
    <source>
        <dbReference type="Pfam" id="PF01975"/>
    </source>
</evidence>
<dbReference type="HAMAP" id="MF_00060">
    <property type="entry name" value="SurE"/>
    <property type="match status" value="1"/>
</dbReference>
<name>A0A2S9YQJ0_9BACT</name>
<dbReference type="Proteomes" id="UP000238823">
    <property type="component" value="Unassembled WGS sequence"/>
</dbReference>
<gene>
    <name evidence="7 9" type="primary">surE</name>
    <name evidence="9" type="ORF">ENSA7_30560</name>
</gene>
<dbReference type="EMBL" id="PVNL01000057">
    <property type="protein sequence ID" value="PRQ07346.1"/>
    <property type="molecule type" value="Genomic_DNA"/>
</dbReference>
<comment type="subcellular location">
    <subcellularLocation>
        <location evidence="7">Cytoplasm</location>
    </subcellularLocation>
</comment>
<keyword evidence="5 7" id="KW-0547">Nucleotide-binding</keyword>
<sequence length="263" mass="28016">MGDVSRPLILVSNDDGIRAPGLRVLAEVAAEFGEVLVCAPNEERSGFSHAISLRSSLRSERAPEFGERWYAVSGTPVDCVYLACLHLCERLPDLVLSGVNPGYNLGADVFYSGTVGAAREGLLRGSSSLAVSVQADAKPEVALPFVRQLVPRLLAEAKAGTRHLLNLNVPREGGTKGLRAARLGHRRYRDQVAEREDLAGRSYFWIGGPPAPISGDPDDESDTGLVGQGYAALTPLEIDITAPDLGDWAAWISSSSDPSAPQD</sequence>
<feature type="binding site" evidence="7">
    <location>
        <position position="100"/>
    </location>
    <ligand>
        <name>a divalent metal cation</name>
        <dbReference type="ChEBI" id="CHEBI:60240"/>
    </ligand>
</feature>
<evidence type="ECO:0000256" key="2">
    <source>
        <dbReference type="ARBA" id="ARBA00011062"/>
    </source>
</evidence>
<dbReference type="EC" id="3.1.3.5" evidence="7"/>
<evidence type="ECO:0000313" key="9">
    <source>
        <dbReference type="EMBL" id="PRQ07346.1"/>
    </source>
</evidence>
<dbReference type="NCBIfam" id="TIGR00087">
    <property type="entry name" value="surE"/>
    <property type="match status" value="1"/>
</dbReference>